<proteinExistence type="predicted"/>
<evidence type="ECO:0000313" key="2">
    <source>
        <dbReference type="EMBL" id="RUT79936.1"/>
    </source>
</evidence>
<evidence type="ECO:0000313" key="3">
    <source>
        <dbReference type="Proteomes" id="UP000282985"/>
    </source>
</evidence>
<protein>
    <submittedName>
        <fullName evidence="2">IS1380 family transposase</fullName>
    </submittedName>
</protein>
<dbReference type="NCBIfam" id="NF033539">
    <property type="entry name" value="transpos_IS1380"/>
    <property type="match status" value="1"/>
</dbReference>
<gene>
    <name evidence="2" type="ORF">DLK05_00860</name>
</gene>
<dbReference type="Pfam" id="PF13701">
    <property type="entry name" value="DDE_Tnp_1_4"/>
    <property type="match status" value="1"/>
</dbReference>
<name>A0A434AZG4_9BACT</name>
<organism evidence="2 3">
    <name type="scientific">Ancylomarina longa</name>
    <dbReference type="NCBI Taxonomy" id="2487017"/>
    <lineage>
        <taxon>Bacteria</taxon>
        <taxon>Pseudomonadati</taxon>
        <taxon>Bacteroidota</taxon>
        <taxon>Bacteroidia</taxon>
        <taxon>Marinilabiliales</taxon>
        <taxon>Marinifilaceae</taxon>
        <taxon>Ancylomarina</taxon>
    </lineage>
</organism>
<comment type="caution">
    <text evidence="2">The sequence shown here is derived from an EMBL/GenBank/DDBJ whole genome shotgun (WGS) entry which is preliminary data.</text>
</comment>
<reference evidence="2 3" key="1">
    <citation type="submission" date="2018-11" db="EMBL/GenBank/DDBJ databases">
        <title>Parancylomarina longa gen. nov., sp. nov., isolated from sediments of southern Okinawa.</title>
        <authorList>
            <person name="Fu T."/>
        </authorList>
    </citation>
    <scope>NUCLEOTIDE SEQUENCE [LARGE SCALE GENOMIC DNA]</scope>
    <source>
        <strain evidence="2 3">T3-2 S1-C</strain>
    </source>
</reference>
<evidence type="ECO:0000259" key="1">
    <source>
        <dbReference type="Pfam" id="PF13701"/>
    </source>
</evidence>
<dbReference type="Proteomes" id="UP000282985">
    <property type="component" value="Unassembled WGS sequence"/>
</dbReference>
<dbReference type="InterPro" id="IPR025668">
    <property type="entry name" value="Tnp_DDE_dom"/>
</dbReference>
<sequence>MKIQQSSHLSPFGGLNFVLEEFENLQINEILDANLPKLATNSYYTWKDLIYSFWSIYFCGGSCIEDLNDNFKNFLKDTPFMHVPSPDRILSRFKDLSKPKYTCKTKRGKAINEFSENTNLNLLNIRLLKRINPEKYLRHDLVLDYDNTIIFTEKADAKNTYLKAYGYQPGVAIIGSDIVGIQNRNGNSVAYALQEKTLEMMFENLRSEGIAVDSFRADSASYKFDILNVVNRYANKVYVRVKMRQSIYQVINQISNWEEIKTTDGRTLFRGSSKFTPFRKTAREDNKKDLLREYKIVVTKENNLDGQLNVFTNEACVYSCIMTNDFEKSDDDIVFFYNQRGAIEREFDVLKNDFGWKHMPFSKLEQNTVFLLLTAMCRNLYGYIIHKFSKIYKYLKTNFRIKKFIFRFVCIPAKWIKHARCKQLRIYGKIAFKT</sequence>
<dbReference type="InterPro" id="IPR047960">
    <property type="entry name" value="Transpos_IS1380"/>
</dbReference>
<dbReference type="AlphaFoldDB" id="A0A434AZG4"/>
<feature type="domain" description="Transposase DDE" evidence="1">
    <location>
        <begin position="110"/>
        <end position="426"/>
    </location>
</feature>
<dbReference type="EMBL" id="RJJX01000001">
    <property type="protein sequence ID" value="RUT79936.1"/>
    <property type="molecule type" value="Genomic_DNA"/>
</dbReference>
<dbReference type="RefSeq" id="WP_127342077.1">
    <property type="nucleotide sequence ID" value="NZ_RJJX01000001.1"/>
</dbReference>
<keyword evidence="3" id="KW-1185">Reference proteome</keyword>
<accession>A0A434AZG4</accession>
<dbReference type="OrthoDB" id="1376257at2"/>